<dbReference type="InterPro" id="IPR000276">
    <property type="entry name" value="GPCR_Rhodpsn"/>
</dbReference>
<reference evidence="9" key="3">
    <citation type="submission" date="2025-09" db="UniProtKB">
        <authorList>
            <consortium name="Ensembl"/>
        </authorList>
    </citation>
    <scope>IDENTIFICATION</scope>
</reference>
<keyword evidence="10" id="KW-1185">Reference proteome</keyword>
<keyword evidence="3 7" id="KW-1133">Transmembrane helix</keyword>
<dbReference type="Gene3D" id="1.20.1070.10">
    <property type="entry name" value="Rhodopsin 7-helix transmembrane proteins"/>
    <property type="match status" value="1"/>
</dbReference>
<feature type="transmembrane region" description="Helical" evidence="7">
    <location>
        <begin position="227"/>
        <end position="249"/>
    </location>
</feature>
<evidence type="ECO:0000256" key="7">
    <source>
        <dbReference type="SAM" id="Phobius"/>
    </source>
</evidence>
<dbReference type="PANTHER" id="PTHR26451">
    <property type="entry name" value="G_PROTEIN_RECEP_F1_2 DOMAIN-CONTAINING PROTEIN"/>
    <property type="match status" value="1"/>
</dbReference>
<keyword evidence="4 7" id="KW-0472">Membrane</keyword>
<dbReference type="PROSITE" id="PS50262">
    <property type="entry name" value="G_PROTEIN_RECEP_F1_2"/>
    <property type="match status" value="1"/>
</dbReference>
<evidence type="ECO:0000256" key="3">
    <source>
        <dbReference type="ARBA" id="ARBA00022989"/>
    </source>
</evidence>
<dbReference type="InterPro" id="IPR017452">
    <property type="entry name" value="GPCR_Rhodpsn_7TM"/>
</dbReference>
<comment type="similarity">
    <text evidence="6">Belongs to the G-protein coupled receptor 1 family.</text>
</comment>
<feature type="transmembrane region" description="Helical" evidence="7">
    <location>
        <begin position="57"/>
        <end position="76"/>
    </location>
</feature>
<dbReference type="InterPro" id="IPR052921">
    <property type="entry name" value="GPCR1_Superfamily_Member"/>
</dbReference>
<comment type="subcellular location">
    <subcellularLocation>
        <location evidence="1">Membrane</location>
        <topology evidence="1">Multi-pass membrane protein</topology>
    </subcellularLocation>
</comment>
<proteinExistence type="inferred from homology"/>
<dbReference type="GO" id="GO:0004930">
    <property type="term" value="F:G protein-coupled receptor activity"/>
    <property type="evidence" value="ECO:0007669"/>
    <property type="project" value="UniProtKB-KW"/>
</dbReference>
<dbReference type="SUPFAM" id="SSF81321">
    <property type="entry name" value="Family A G protein-coupled receptor-like"/>
    <property type="match status" value="1"/>
</dbReference>
<protein>
    <recommendedName>
        <fullName evidence="8">G-protein coupled receptors family 1 profile domain-containing protein</fullName>
    </recommendedName>
</protein>
<feature type="transmembrane region" description="Helical" evidence="7">
    <location>
        <begin position="178"/>
        <end position="206"/>
    </location>
</feature>
<evidence type="ECO:0000256" key="4">
    <source>
        <dbReference type="ARBA" id="ARBA00023136"/>
    </source>
</evidence>
<keyword evidence="6" id="KW-0297">G-protein coupled receptor</keyword>
<evidence type="ECO:0000313" key="9">
    <source>
        <dbReference type="Ensembl" id="ENSSFAP00005022312.1"/>
    </source>
</evidence>
<sequence>MNDKLNFTYLALGGYVEVMKYSYLYFFVTLALYLFIIFSNVSIVYVIWTHQNLHEPMYIFIAALSLNSLFFSTAIYPKLLINSLSDKQIVSLQASDFLLLAAMAFDRYVSICKPLLYPTILRKKTITALLFLSWFLPVCSSVCPAILIAKEKLCNFTLRGIFCNNSLLKLHCVRSTIMLIYGLIGLMNFGVLPVLFILFTYMKILVISYRSSRVVRKKAAETCIPHLLVLISFSLLAAYDIISQFIWLQSSQNVQMIHCWVKCCWSPEITDALVTFLPCGVFHVFIRLDRIRMS</sequence>
<dbReference type="Ensembl" id="ENSSFAT00005023240.1">
    <property type="protein sequence ID" value="ENSSFAP00005022312.1"/>
    <property type="gene ID" value="ENSSFAG00005011591.1"/>
</dbReference>
<dbReference type="AlphaFoldDB" id="A0A672GVM8"/>
<dbReference type="Pfam" id="PF13853">
    <property type="entry name" value="7tm_4"/>
    <property type="match status" value="1"/>
</dbReference>
<dbReference type="GO" id="GO:0005549">
    <property type="term" value="F:odorant binding"/>
    <property type="evidence" value="ECO:0007669"/>
    <property type="project" value="TreeGrafter"/>
</dbReference>
<evidence type="ECO:0000313" key="10">
    <source>
        <dbReference type="Proteomes" id="UP000472267"/>
    </source>
</evidence>
<dbReference type="PRINTS" id="PR00237">
    <property type="entry name" value="GPCRRHODOPSN"/>
</dbReference>
<dbReference type="InterPro" id="IPR000725">
    <property type="entry name" value="Olfact_rcpt"/>
</dbReference>
<dbReference type="Proteomes" id="UP000472267">
    <property type="component" value="Chromosome 16"/>
</dbReference>
<dbReference type="InParanoid" id="A0A672GVM8"/>
<keyword evidence="5 6" id="KW-0807">Transducer</keyword>
<evidence type="ECO:0000256" key="5">
    <source>
        <dbReference type="ARBA" id="ARBA00023224"/>
    </source>
</evidence>
<dbReference type="GO" id="GO:0016020">
    <property type="term" value="C:membrane"/>
    <property type="evidence" value="ECO:0007669"/>
    <property type="project" value="UniProtKB-SubCell"/>
</dbReference>
<feature type="transmembrane region" description="Helical" evidence="7">
    <location>
        <begin position="23"/>
        <end position="48"/>
    </location>
</feature>
<keyword evidence="6" id="KW-0675">Receptor</keyword>
<keyword evidence="2 6" id="KW-0812">Transmembrane</keyword>
<name>A0A672GVM8_SALFA</name>
<feature type="transmembrane region" description="Helical" evidence="7">
    <location>
        <begin position="126"/>
        <end position="149"/>
    </location>
</feature>
<dbReference type="PANTHER" id="PTHR26451:SF847">
    <property type="entry name" value="ODORANT RECEPTOR-RELATED"/>
    <property type="match status" value="1"/>
</dbReference>
<evidence type="ECO:0000259" key="8">
    <source>
        <dbReference type="PROSITE" id="PS50262"/>
    </source>
</evidence>
<dbReference type="OMA" id="DLQLCRF"/>
<dbReference type="PROSITE" id="PS00237">
    <property type="entry name" value="G_PROTEIN_RECEP_F1_1"/>
    <property type="match status" value="1"/>
</dbReference>
<accession>A0A672GVM8</accession>
<organism evidence="9 10">
    <name type="scientific">Salarias fasciatus</name>
    <name type="common">Jewelled blenny</name>
    <name type="synonym">Blennius fasciatus</name>
    <dbReference type="NCBI Taxonomy" id="181472"/>
    <lineage>
        <taxon>Eukaryota</taxon>
        <taxon>Metazoa</taxon>
        <taxon>Chordata</taxon>
        <taxon>Craniata</taxon>
        <taxon>Vertebrata</taxon>
        <taxon>Euteleostomi</taxon>
        <taxon>Actinopterygii</taxon>
        <taxon>Neopterygii</taxon>
        <taxon>Teleostei</taxon>
        <taxon>Neoteleostei</taxon>
        <taxon>Acanthomorphata</taxon>
        <taxon>Ovalentaria</taxon>
        <taxon>Blenniimorphae</taxon>
        <taxon>Blenniiformes</taxon>
        <taxon>Blennioidei</taxon>
        <taxon>Blenniidae</taxon>
        <taxon>Salariinae</taxon>
        <taxon>Salarias</taxon>
    </lineage>
</organism>
<feature type="domain" description="G-protein coupled receptors family 1 profile" evidence="8">
    <location>
        <begin position="39"/>
        <end position="231"/>
    </location>
</feature>
<evidence type="ECO:0000256" key="6">
    <source>
        <dbReference type="RuleBase" id="RU000688"/>
    </source>
</evidence>
<evidence type="ECO:0000256" key="2">
    <source>
        <dbReference type="ARBA" id="ARBA00022692"/>
    </source>
</evidence>
<reference evidence="9" key="2">
    <citation type="submission" date="2025-08" db="UniProtKB">
        <authorList>
            <consortium name="Ensembl"/>
        </authorList>
    </citation>
    <scope>IDENTIFICATION</scope>
</reference>
<feature type="transmembrane region" description="Helical" evidence="7">
    <location>
        <begin position="269"/>
        <end position="288"/>
    </location>
</feature>
<evidence type="ECO:0000256" key="1">
    <source>
        <dbReference type="ARBA" id="ARBA00004141"/>
    </source>
</evidence>
<dbReference type="GO" id="GO:0004984">
    <property type="term" value="F:olfactory receptor activity"/>
    <property type="evidence" value="ECO:0007669"/>
    <property type="project" value="InterPro"/>
</dbReference>
<reference evidence="9" key="1">
    <citation type="submission" date="2019-06" db="EMBL/GenBank/DDBJ databases">
        <authorList>
            <consortium name="Wellcome Sanger Institute Data Sharing"/>
        </authorList>
    </citation>
    <scope>NUCLEOTIDE SEQUENCE [LARGE SCALE GENOMIC DNA]</scope>
</reference>